<dbReference type="SUPFAM" id="SSF54695">
    <property type="entry name" value="POZ domain"/>
    <property type="match status" value="1"/>
</dbReference>
<evidence type="ECO:0008006" key="3">
    <source>
        <dbReference type="Google" id="ProtNLM"/>
    </source>
</evidence>
<dbReference type="Gene3D" id="3.30.710.10">
    <property type="entry name" value="Potassium Channel Kv1.1, Chain A"/>
    <property type="match status" value="1"/>
</dbReference>
<comment type="caution">
    <text evidence="1">The sequence shown here is derived from an EMBL/GenBank/DDBJ whole genome shotgun (WGS) entry which is preliminary data.</text>
</comment>
<dbReference type="RefSeq" id="XP_044547016.1">
    <property type="nucleotide sequence ID" value="XM_044696173.1"/>
</dbReference>
<dbReference type="InterPro" id="IPR011333">
    <property type="entry name" value="SKP1/BTB/POZ_sf"/>
</dbReference>
<accession>A0AA88KMD3</accession>
<dbReference type="CDD" id="cd18186">
    <property type="entry name" value="BTB_POZ_ZBTB_KLHL-like"/>
    <property type="match status" value="1"/>
</dbReference>
<name>A0AA88KMD3_NAELO</name>
<organism evidence="1 2">
    <name type="scientific">Naegleria lovaniensis</name>
    <name type="common">Amoeba</name>
    <dbReference type="NCBI Taxonomy" id="51637"/>
    <lineage>
        <taxon>Eukaryota</taxon>
        <taxon>Discoba</taxon>
        <taxon>Heterolobosea</taxon>
        <taxon>Tetramitia</taxon>
        <taxon>Eutetramitia</taxon>
        <taxon>Vahlkampfiidae</taxon>
        <taxon>Naegleria</taxon>
    </lineage>
</organism>
<dbReference type="AlphaFoldDB" id="A0AA88KMD3"/>
<evidence type="ECO:0000313" key="1">
    <source>
        <dbReference type="EMBL" id="KAG2381336.1"/>
    </source>
</evidence>
<dbReference type="EMBL" id="PYSW02000027">
    <property type="protein sequence ID" value="KAG2381336.1"/>
    <property type="molecule type" value="Genomic_DNA"/>
</dbReference>
<reference evidence="1 2" key="1">
    <citation type="journal article" date="2018" name="BMC Genomics">
        <title>The genome of Naegleria lovaniensis, the basis for a comparative approach to unravel pathogenicity factors of the human pathogenic amoeba N. fowleri.</title>
        <authorList>
            <person name="Liechti N."/>
            <person name="Schurch N."/>
            <person name="Bruggmann R."/>
            <person name="Wittwer M."/>
        </authorList>
    </citation>
    <scope>NUCLEOTIDE SEQUENCE [LARGE SCALE GENOMIC DNA]</scope>
    <source>
        <strain evidence="1 2">ATCC 30569</strain>
    </source>
</reference>
<evidence type="ECO:0000313" key="2">
    <source>
        <dbReference type="Proteomes" id="UP000816034"/>
    </source>
</evidence>
<protein>
    <recommendedName>
        <fullName evidence="3">BTB domain-containing protein</fullName>
    </recommendedName>
</protein>
<proteinExistence type="predicted"/>
<keyword evidence="2" id="KW-1185">Reference proteome</keyword>
<sequence>MFRELFNPYEEEIACLESESCQELLTSNVLLHSELDEQLDDGTSRTPSTSPSRNIVHDLQKNDLESFNCSPIPQSTTALNHSVIDEWIVNNPSEEEALIQLLEFFYTGEITYNIQQALNLLVVAQKYMVQGNLIESIQVELETNIKPSNCFVIFKELLSLNVLLDPFLERVLHTCVSEMSKNLDSILTSNKNELLNFSPSTLITFLKAATKIKYGLRCDGKKLLRLLLIGLWRMSTLEKLSCQKLSHSKPKLITNSNTNRICKTILKITQVFKNH</sequence>
<dbReference type="Proteomes" id="UP000816034">
    <property type="component" value="Unassembled WGS sequence"/>
</dbReference>
<gene>
    <name evidence="1" type="ORF">C9374_006325</name>
</gene>
<dbReference type="GeneID" id="68098779"/>